<sequence length="107" mass="12401">MELEIPSLTLLLELVLLRMMPRMHRLSTLIQPMISELRRLNDALSILLCLGCLVSTYESLWVVSASFTIFLYLTTLREQFVVCGLLLDLNCLHMRTRTDFRLMLKVG</sequence>
<protein>
    <submittedName>
        <fullName evidence="1">Uncharacterized protein</fullName>
    </submittedName>
</protein>
<dbReference type="EMBL" id="CM039437">
    <property type="protein sequence ID" value="KAI4306136.1"/>
    <property type="molecule type" value="Genomic_DNA"/>
</dbReference>
<comment type="caution">
    <text evidence="1">The sequence shown here is derived from an EMBL/GenBank/DDBJ whole genome shotgun (WGS) entry which is preliminary data.</text>
</comment>
<organism evidence="1 2">
    <name type="scientific">Bauhinia variegata</name>
    <name type="common">Purple orchid tree</name>
    <name type="synonym">Phanera variegata</name>
    <dbReference type="NCBI Taxonomy" id="167791"/>
    <lineage>
        <taxon>Eukaryota</taxon>
        <taxon>Viridiplantae</taxon>
        <taxon>Streptophyta</taxon>
        <taxon>Embryophyta</taxon>
        <taxon>Tracheophyta</taxon>
        <taxon>Spermatophyta</taxon>
        <taxon>Magnoliopsida</taxon>
        <taxon>eudicotyledons</taxon>
        <taxon>Gunneridae</taxon>
        <taxon>Pentapetalae</taxon>
        <taxon>rosids</taxon>
        <taxon>fabids</taxon>
        <taxon>Fabales</taxon>
        <taxon>Fabaceae</taxon>
        <taxon>Cercidoideae</taxon>
        <taxon>Cercideae</taxon>
        <taxon>Bauhiniinae</taxon>
        <taxon>Bauhinia</taxon>
    </lineage>
</organism>
<evidence type="ECO:0000313" key="2">
    <source>
        <dbReference type="Proteomes" id="UP000828941"/>
    </source>
</evidence>
<reference evidence="1 2" key="1">
    <citation type="journal article" date="2022" name="DNA Res.">
        <title>Chromosomal-level genome assembly of the orchid tree Bauhinia variegata (Leguminosae; Cercidoideae) supports the allotetraploid origin hypothesis of Bauhinia.</title>
        <authorList>
            <person name="Zhong Y."/>
            <person name="Chen Y."/>
            <person name="Zheng D."/>
            <person name="Pang J."/>
            <person name="Liu Y."/>
            <person name="Luo S."/>
            <person name="Meng S."/>
            <person name="Qian L."/>
            <person name="Wei D."/>
            <person name="Dai S."/>
            <person name="Zhou R."/>
        </authorList>
    </citation>
    <scope>NUCLEOTIDE SEQUENCE [LARGE SCALE GENOMIC DNA]</scope>
    <source>
        <strain evidence="1">BV-YZ2020</strain>
    </source>
</reference>
<evidence type="ECO:0000313" key="1">
    <source>
        <dbReference type="EMBL" id="KAI4306136.1"/>
    </source>
</evidence>
<proteinExistence type="predicted"/>
<name>A0ACB9L9N0_BAUVA</name>
<keyword evidence="2" id="KW-1185">Reference proteome</keyword>
<dbReference type="Proteomes" id="UP000828941">
    <property type="component" value="Chromosome 12"/>
</dbReference>
<accession>A0ACB9L9N0</accession>
<gene>
    <name evidence="1" type="ORF">L6164_029439</name>
</gene>